<proteinExistence type="inferred from homology"/>
<dbReference type="PROSITE" id="PS51687">
    <property type="entry name" value="SAM_MT_RNA_M5U"/>
    <property type="match status" value="1"/>
</dbReference>
<dbReference type="GO" id="GO:0006396">
    <property type="term" value="P:RNA processing"/>
    <property type="evidence" value="ECO:0007669"/>
    <property type="project" value="InterPro"/>
</dbReference>
<keyword evidence="1 4" id="KW-0489">Methyltransferase</keyword>
<reference evidence="6" key="1">
    <citation type="submission" date="2015-07" db="EMBL/GenBank/DDBJ databases">
        <title>Adaptation to a free-living lifestyle via gene acquisitions in the diplomonad Trepomonas sp. PC1.</title>
        <authorList>
            <person name="Xu F."/>
            <person name="Jerlstrom-Hultqvist J."/>
            <person name="Kolisko M."/>
            <person name="Simpson A.G.B."/>
            <person name="Roger A.J."/>
            <person name="Svard S.G."/>
            <person name="Andersson J.O."/>
        </authorList>
    </citation>
    <scope>NUCLEOTIDE SEQUENCE</scope>
    <source>
        <strain evidence="6">PC1</strain>
    </source>
</reference>
<feature type="binding site" evidence="4">
    <location>
        <position position="197"/>
    </location>
    <ligand>
        <name>S-adenosyl-L-methionine</name>
        <dbReference type="ChEBI" id="CHEBI:59789"/>
    </ligand>
</feature>
<dbReference type="InterPro" id="IPR010280">
    <property type="entry name" value="U5_MeTrfase_fam"/>
</dbReference>
<dbReference type="InterPro" id="IPR045850">
    <property type="entry name" value="TRM2_met"/>
</dbReference>
<keyword evidence="2 4" id="KW-0808">Transferase</keyword>
<name>A0A146KHL0_9EUKA</name>
<dbReference type="GO" id="GO:0032259">
    <property type="term" value="P:methylation"/>
    <property type="evidence" value="ECO:0007669"/>
    <property type="project" value="UniProtKB-KW"/>
</dbReference>
<dbReference type="AlphaFoldDB" id="A0A146KHL0"/>
<dbReference type="EMBL" id="GDID01000453">
    <property type="protein sequence ID" value="JAP96153.1"/>
    <property type="molecule type" value="Transcribed_RNA"/>
</dbReference>
<organism evidence="6">
    <name type="scientific">Trepomonas sp. PC1</name>
    <dbReference type="NCBI Taxonomy" id="1076344"/>
    <lineage>
        <taxon>Eukaryota</taxon>
        <taxon>Metamonada</taxon>
        <taxon>Diplomonadida</taxon>
        <taxon>Hexamitidae</taxon>
        <taxon>Hexamitinae</taxon>
        <taxon>Trepomonas</taxon>
    </lineage>
</organism>
<accession>A0A146KHL0</accession>
<feature type="binding site" evidence="4">
    <location>
        <position position="93"/>
    </location>
    <ligand>
        <name>S-adenosyl-L-methionine</name>
        <dbReference type="ChEBI" id="CHEBI:59789"/>
    </ligand>
</feature>
<keyword evidence="3 4" id="KW-0949">S-adenosyl-L-methionine</keyword>
<dbReference type="SUPFAM" id="SSF53335">
    <property type="entry name" value="S-adenosyl-L-methionine-dependent methyltransferases"/>
    <property type="match status" value="1"/>
</dbReference>
<dbReference type="GO" id="GO:0008173">
    <property type="term" value="F:RNA methyltransferase activity"/>
    <property type="evidence" value="ECO:0007669"/>
    <property type="project" value="InterPro"/>
</dbReference>
<feature type="active site" evidence="5">
    <location>
        <position position="224"/>
    </location>
</feature>
<dbReference type="GO" id="GO:0003723">
    <property type="term" value="F:RNA binding"/>
    <property type="evidence" value="ECO:0007669"/>
    <property type="project" value="TreeGrafter"/>
</dbReference>
<dbReference type="PANTHER" id="PTHR45904:SF2">
    <property type="entry name" value="TRNA (URACIL-5-)-METHYLTRANSFERASE HOMOLOG A"/>
    <property type="match status" value="1"/>
</dbReference>
<feature type="active site" description="Nucleophile" evidence="4">
    <location>
        <position position="224"/>
    </location>
</feature>
<dbReference type="Pfam" id="PF05958">
    <property type="entry name" value="tRNA_U5-meth_tr"/>
    <property type="match status" value="1"/>
</dbReference>
<feature type="non-terminal residue" evidence="6">
    <location>
        <position position="277"/>
    </location>
</feature>
<dbReference type="PROSITE" id="PS01230">
    <property type="entry name" value="TRMA_1"/>
    <property type="match status" value="1"/>
</dbReference>
<protein>
    <submittedName>
        <fullName evidence="6">23S rRNA (Uracil-5-)-methyltransferase RumA</fullName>
    </submittedName>
</protein>
<dbReference type="InterPro" id="IPR030390">
    <property type="entry name" value="MeTrfase_TrmA_AS"/>
</dbReference>
<evidence type="ECO:0000256" key="2">
    <source>
        <dbReference type="ARBA" id="ARBA00022679"/>
    </source>
</evidence>
<dbReference type="Gene3D" id="2.40.50.1070">
    <property type="match status" value="1"/>
</dbReference>
<dbReference type="CDD" id="cd02440">
    <property type="entry name" value="AdoMet_MTases"/>
    <property type="match status" value="1"/>
</dbReference>
<dbReference type="PANTHER" id="PTHR45904">
    <property type="entry name" value="TRNA (URACIL-5-)-METHYLTRANSFERASE"/>
    <property type="match status" value="1"/>
</dbReference>
<evidence type="ECO:0000256" key="4">
    <source>
        <dbReference type="PROSITE-ProRule" id="PRU01024"/>
    </source>
</evidence>
<gene>
    <name evidence="6" type="ORF">TPC1_10605</name>
</gene>
<sequence>MESVLNLKNYQPQKESYVTIKAAGKVNEQNFNADQFLITFTDCGFDSDIQKLLSQNLSAAFQSVKIQFDTFQHTINQDINGLHFNISHHSFFQQNIEVFQLILKHIIGKAQLKNTIYDVCCGSGVIGQVLAQEMLQNDQNAKINIKGVEIVPEAVLEAKITAKENFSENQINAEYFCEPVETHKFEFDPEETFMVLDPPRSGVPQKVLKTLRGTKIQQIFYISCNYKQLAVDLYTMCSVDVKEHTIPFYVEDITLFDMFPGCDHIETVVQLNRCTDW</sequence>
<evidence type="ECO:0000313" key="6">
    <source>
        <dbReference type="EMBL" id="JAP96153.1"/>
    </source>
</evidence>
<evidence type="ECO:0000256" key="5">
    <source>
        <dbReference type="PROSITE-ProRule" id="PRU10015"/>
    </source>
</evidence>
<comment type="similarity">
    <text evidence="4">Belongs to the class I-like SAM-binding methyltransferase superfamily. RNA M5U methyltransferase family.</text>
</comment>
<comment type="caution">
    <text evidence="4">Lacks conserved residue(s) required for the propagation of feature annotation.</text>
</comment>
<feature type="non-terminal residue" evidence="6">
    <location>
        <position position="1"/>
    </location>
</feature>
<dbReference type="InterPro" id="IPR029063">
    <property type="entry name" value="SAM-dependent_MTases_sf"/>
</dbReference>
<feature type="binding site" evidence="4">
    <location>
        <position position="149"/>
    </location>
    <ligand>
        <name>S-adenosyl-L-methionine</name>
        <dbReference type="ChEBI" id="CHEBI:59789"/>
    </ligand>
</feature>
<evidence type="ECO:0000256" key="1">
    <source>
        <dbReference type="ARBA" id="ARBA00022603"/>
    </source>
</evidence>
<dbReference type="Gene3D" id="3.40.50.150">
    <property type="entry name" value="Vaccinia Virus protein VP39"/>
    <property type="match status" value="1"/>
</dbReference>
<evidence type="ECO:0000256" key="3">
    <source>
        <dbReference type="ARBA" id="ARBA00022691"/>
    </source>
</evidence>